<dbReference type="CDD" id="cd04301">
    <property type="entry name" value="NAT_SF"/>
    <property type="match status" value="1"/>
</dbReference>
<dbReference type="InterPro" id="IPR000182">
    <property type="entry name" value="GNAT_dom"/>
</dbReference>
<dbReference type="AlphaFoldDB" id="A0A2L0HBQ9"/>
<dbReference type="EMBL" id="CP024309">
    <property type="protein sequence ID" value="AUX78923.1"/>
    <property type="molecule type" value="Genomic_DNA"/>
</dbReference>
<evidence type="ECO:0000313" key="2">
    <source>
        <dbReference type="EMBL" id="AUX78923.1"/>
    </source>
</evidence>
<feature type="domain" description="N-acetyltransferase" evidence="1">
    <location>
        <begin position="1"/>
        <end position="141"/>
    </location>
</feature>
<protein>
    <submittedName>
        <fullName evidence="2">GCN5-related N-acetyltransferase protein</fullName>
    </submittedName>
</protein>
<keyword evidence="2" id="KW-0614">Plasmid</keyword>
<gene>
    <name evidence="2" type="ORF">NXT3_PB00265</name>
</gene>
<dbReference type="Pfam" id="PF00583">
    <property type="entry name" value="Acetyltransf_1"/>
    <property type="match status" value="1"/>
</dbReference>
<organism evidence="2 3">
    <name type="scientific">Rhizobium fredii</name>
    <name type="common">Sinorhizobium fredii</name>
    <dbReference type="NCBI Taxonomy" id="380"/>
    <lineage>
        <taxon>Bacteria</taxon>
        <taxon>Pseudomonadati</taxon>
        <taxon>Pseudomonadota</taxon>
        <taxon>Alphaproteobacteria</taxon>
        <taxon>Hyphomicrobiales</taxon>
        <taxon>Rhizobiaceae</taxon>
        <taxon>Sinorhizobium/Ensifer group</taxon>
        <taxon>Sinorhizobium</taxon>
    </lineage>
</organism>
<keyword evidence="2" id="KW-0808">Transferase</keyword>
<dbReference type="Proteomes" id="UP000239340">
    <property type="component" value="Plasmid pSfreNXT3b"/>
</dbReference>
<dbReference type="PROSITE" id="PS51186">
    <property type="entry name" value="GNAT"/>
    <property type="match status" value="1"/>
</dbReference>
<name>A0A2L0HBQ9_RHIFR</name>
<evidence type="ECO:0000313" key="3">
    <source>
        <dbReference type="Proteomes" id="UP000239340"/>
    </source>
</evidence>
<dbReference type="GO" id="GO:0016747">
    <property type="term" value="F:acyltransferase activity, transferring groups other than amino-acyl groups"/>
    <property type="evidence" value="ECO:0007669"/>
    <property type="project" value="InterPro"/>
</dbReference>
<dbReference type="Gene3D" id="3.40.630.30">
    <property type="match status" value="1"/>
</dbReference>
<proteinExistence type="predicted"/>
<reference evidence="2 3" key="1">
    <citation type="submission" date="2017-10" db="EMBL/GenBank/DDBJ databases">
        <title>Analysis of the genome sequences of Rhizobium populations associated to common bean (phaseolus vulgaris).</title>
        <authorList>
            <person name="Bustos P."/>
            <person name="Santamaria R.I."/>
            <person name="Miranda-Sanchez F."/>
            <person name="Perez-Carrascal O."/>
            <person name="Juarez S."/>
            <person name="Lozano L."/>
            <person name="Martinez-Flores I."/>
            <person name="Vinuesa P."/>
            <person name="Martinez-Romero E."/>
            <person name="Cevallos M.A."/>
            <person name="Romero D."/>
            <person name="Davila G."/>
            <person name="Gonzalez V."/>
        </authorList>
    </citation>
    <scope>NUCLEOTIDE SEQUENCE [LARGE SCALE GENOMIC DNA]</scope>
    <source>
        <strain evidence="2 3">NXT3</strain>
        <plasmid evidence="3">Plasmid psfrenxt3b</plasmid>
    </source>
</reference>
<geneLocation type="plasmid" evidence="3">
    <name>psfrenxt3b</name>
</geneLocation>
<accession>A0A2L0HBQ9</accession>
<sequence length="144" mass="16416">MDTIIEIREQPDEADRQVILDGLNVYNLGMAGPYHYEPIAVLIKDPATGHTTGGLWARCNYDWLFIELLFVPEHFRGQRIGARLVRSAEQWALGRACVGVWLDTYAFQAPAFYQSLGYEIFGHLPNYPRGFGRYFLRKVFAASA</sequence>
<dbReference type="SUPFAM" id="SSF55729">
    <property type="entry name" value="Acyl-CoA N-acyltransferases (Nat)"/>
    <property type="match status" value="1"/>
</dbReference>
<evidence type="ECO:0000259" key="1">
    <source>
        <dbReference type="PROSITE" id="PS51186"/>
    </source>
</evidence>
<dbReference type="InterPro" id="IPR016181">
    <property type="entry name" value="Acyl_CoA_acyltransferase"/>
</dbReference>